<protein>
    <submittedName>
        <fullName evidence="1">Uncharacterized protein</fullName>
    </submittedName>
</protein>
<accession>A0A1M5N1W2</accession>
<evidence type="ECO:0000313" key="2">
    <source>
        <dbReference type="Proteomes" id="UP000184221"/>
    </source>
</evidence>
<dbReference type="Proteomes" id="UP000184221">
    <property type="component" value="Unassembled WGS sequence"/>
</dbReference>
<dbReference type="OrthoDB" id="9831947at2"/>
<dbReference type="STRING" id="996342.SAMN05443551_0738"/>
<proteinExistence type="predicted"/>
<dbReference type="AlphaFoldDB" id="A0A1M5N1W2"/>
<organism evidence="1 2">
    <name type="scientific">Marivita hallyeonensis</name>
    <dbReference type="NCBI Taxonomy" id="996342"/>
    <lineage>
        <taxon>Bacteria</taxon>
        <taxon>Pseudomonadati</taxon>
        <taxon>Pseudomonadota</taxon>
        <taxon>Alphaproteobacteria</taxon>
        <taxon>Rhodobacterales</taxon>
        <taxon>Roseobacteraceae</taxon>
        <taxon>Marivita</taxon>
    </lineage>
</organism>
<evidence type="ECO:0000313" key="1">
    <source>
        <dbReference type="EMBL" id="SHG83544.1"/>
    </source>
</evidence>
<keyword evidence="2" id="KW-1185">Reference proteome</keyword>
<sequence>MRIPKIEKRSASQDVDDDAPAFWASARALDDTVDTRTFAGDLSGLGFVQTRSNDDLARMRSAMATVWKMIPDLGKAVRGAQPVEIDGDVEKLDRWINAPHCLLWSHPSEDTLAITLPYTYSRPYGKSAAALFHFTAVNGAAEQNGRNKRLASLKAAKHADRKHQHLVRTDAYVAKGSGFGRTFAFAKHCTVGGRDQETLAARGFALSQQRATAPNMPSLFLETTFEDIAM</sequence>
<name>A0A1M5N1W2_9RHOB</name>
<dbReference type="EMBL" id="FQXC01000001">
    <property type="protein sequence ID" value="SHG83544.1"/>
    <property type="molecule type" value="Genomic_DNA"/>
</dbReference>
<gene>
    <name evidence="1" type="ORF">SAMN05443551_0738</name>
</gene>
<reference evidence="1 2" key="1">
    <citation type="submission" date="2016-11" db="EMBL/GenBank/DDBJ databases">
        <authorList>
            <person name="Jaros S."/>
            <person name="Januszkiewicz K."/>
            <person name="Wedrychowicz H."/>
        </authorList>
    </citation>
    <scope>NUCLEOTIDE SEQUENCE [LARGE SCALE GENOMIC DNA]</scope>
    <source>
        <strain evidence="1 2">DSM 29431</strain>
    </source>
</reference>
<dbReference type="RefSeq" id="WP_143152597.1">
    <property type="nucleotide sequence ID" value="NZ_FQXC01000001.1"/>
</dbReference>